<evidence type="ECO:0000313" key="3">
    <source>
        <dbReference type="EMBL" id="KAK8495394.1"/>
    </source>
</evidence>
<proteinExistence type="predicted"/>
<gene>
    <name evidence="3" type="ORF">V6N12_007922</name>
</gene>
<keyword evidence="4" id="KW-1185">Reference proteome</keyword>
<reference evidence="3 4" key="1">
    <citation type="journal article" date="2024" name="G3 (Bethesda)">
        <title>Genome assembly of Hibiscus sabdariffa L. provides insights into metabolisms of medicinal natural products.</title>
        <authorList>
            <person name="Kim T."/>
        </authorList>
    </citation>
    <scope>NUCLEOTIDE SEQUENCE [LARGE SCALE GENOMIC DNA]</scope>
    <source>
        <strain evidence="3">TK-2024</strain>
        <tissue evidence="3">Old leaves</tissue>
    </source>
</reference>
<dbReference type="EMBL" id="JBBPBM010000438">
    <property type="protein sequence ID" value="KAK8495394.1"/>
    <property type="molecule type" value="Genomic_DNA"/>
</dbReference>
<dbReference type="PANTHER" id="PTHR31956:SF2">
    <property type="entry name" value="NON-SPECIFIC PHOSPHOLIPASE C6"/>
    <property type="match status" value="1"/>
</dbReference>
<name>A0ABR2ANK2_9ROSI</name>
<evidence type="ECO:0000313" key="4">
    <source>
        <dbReference type="Proteomes" id="UP001472677"/>
    </source>
</evidence>
<keyword evidence="2" id="KW-0732">Signal</keyword>
<accession>A0ABR2ANK2</accession>
<feature type="signal peptide" evidence="2">
    <location>
        <begin position="1"/>
        <end position="28"/>
    </location>
</feature>
<protein>
    <submittedName>
        <fullName evidence="3">Uncharacterized protein</fullName>
    </submittedName>
</protein>
<dbReference type="InterPro" id="IPR017850">
    <property type="entry name" value="Alkaline_phosphatase_core_sf"/>
</dbReference>
<keyword evidence="1" id="KW-0378">Hydrolase</keyword>
<dbReference type="InterPro" id="IPR007312">
    <property type="entry name" value="Phosphoesterase"/>
</dbReference>
<evidence type="ECO:0000256" key="1">
    <source>
        <dbReference type="ARBA" id="ARBA00022801"/>
    </source>
</evidence>
<dbReference type="Proteomes" id="UP001472677">
    <property type="component" value="Unassembled WGS sequence"/>
</dbReference>
<comment type="caution">
    <text evidence="3">The sequence shown here is derived from an EMBL/GenBank/DDBJ whole genome shotgun (WGS) entry which is preliminary data.</text>
</comment>
<feature type="chain" id="PRO_5045279980" evidence="2">
    <location>
        <begin position="29"/>
        <end position="149"/>
    </location>
</feature>
<dbReference type="Pfam" id="PF04185">
    <property type="entry name" value="Phosphoesterase"/>
    <property type="match status" value="1"/>
</dbReference>
<evidence type="ECO:0000256" key="2">
    <source>
        <dbReference type="SAM" id="SignalP"/>
    </source>
</evidence>
<dbReference type="PANTHER" id="PTHR31956">
    <property type="entry name" value="NON-SPECIFIC PHOSPHOLIPASE C4-RELATED"/>
    <property type="match status" value="1"/>
</dbReference>
<organism evidence="3 4">
    <name type="scientific">Hibiscus sabdariffa</name>
    <name type="common">roselle</name>
    <dbReference type="NCBI Taxonomy" id="183260"/>
    <lineage>
        <taxon>Eukaryota</taxon>
        <taxon>Viridiplantae</taxon>
        <taxon>Streptophyta</taxon>
        <taxon>Embryophyta</taxon>
        <taxon>Tracheophyta</taxon>
        <taxon>Spermatophyta</taxon>
        <taxon>Magnoliopsida</taxon>
        <taxon>eudicotyledons</taxon>
        <taxon>Gunneridae</taxon>
        <taxon>Pentapetalae</taxon>
        <taxon>rosids</taxon>
        <taxon>malvids</taxon>
        <taxon>Malvales</taxon>
        <taxon>Malvaceae</taxon>
        <taxon>Malvoideae</taxon>
        <taxon>Hibiscus</taxon>
    </lineage>
</organism>
<dbReference type="Gene3D" id="3.40.720.10">
    <property type="entry name" value="Alkaline Phosphatase, subunit A"/>
    <property type="match status" value="1"/>
</dbReference>
<sequence length="149" mass="16633">MEVTKTKSAISVPFIFLLFLTVFSPLEAQQQSPIKTMVVLVMENRSFDHMIGWMKKSINPSINGVIGDECNLISTKIPNPYSICFTDGVEFVDPDHSFEAVEQQVFGSTPFPSMSGFVEQALLISPNLSETIMKGFRPDAVLVYAYLMK</sequence>